<protein>
    <recommendedName>
        <fullName evidence="4">BMP family ABC transporter substrate-binding protein</fullName>
    </recommendedName>
</protein>
<keyword evidence="1" id="KW-0732">Signal</keyword>
<reference evidence="2" key="1">
    <citation type="submission" date="2021-11" db="EMBL/GenBank/DDBJ databases">
        <title>Streptomyces corallinus and Kineosporia corallina sp. nov., two new coral-derived marine actinobacteria.</title>
        <authorList>
            <person name="Buangrab K."/>
            <person name="Sutthacheep M."/>
            <person name="Yeemin T."/>
            <person name="Harunari E."/>
            <person name="Igarashi Y."/>
            <person name="Sripreechasak P."/>
            <person name="Kanchanasin P."/>
            <person name="Tanasupawat S."/>
            <person name="Phongsopitanun W."/>
        </authorList>
    </citation>
    <scope>NUCLEOTIDE SEQUENCE</scope>
    <source>
        <strain evidence="2">JCM 31032</strain>
    </source>
</reference>
<dbReference type="PROSITE" id="PS51257">
    <property type="entry name" value="PROKAR_LIPOPROTEIN"/>
    <property type="match status" value="1"/>
</dbReference>
<dbReference type="AlphaFoldDB" id="A0A9X1NBA5"/>
<evidence type="ECO:0008006" key="4">
    <source>
        <dbReference type="Google" id="ProtNLM"/>
    </source>
</evidence>
<evidence type="ECO:0000256" key="1">
    <source>
        <dbReference type="SAM" id="SignalP"/>
    </source>
</evidence>
<dbReference type="RefSeq" id="WP_231441898.1">
    <property type="nucleotide sequence ID" value="NZ_JAJOMB010000006.1"/>
</dbReference>
<dbReference type="Proteomes" id="UP001138997">
    <property type="component" value="Unassembled WGS sequence"/>
</dbReference>
<evidence type="ECO:0000313" key="2">
    <source>
        <dbReference type="EMBL" id="MCD5312062.1"/>
    </source>
</evidence>
<comment type="caution">
    <text evidence="2">The sequence shown here is derived from an EMBL/GenBank/DDBJ whole genome shotgun (WGS) entry which is preliminary data.</text>
</comment>
<feature type="chain" id="PRO_5040871155" description="BMP family ABC transporter substrate-binding protein" evidence="1">
    <location>
        <begin position="19"/>
        <end position="219"/>
    </location>
</feature>
<proteinExistence type="predicted"/>
<dbReference type="Gene3D" id="3.40.50.2300">
    <property type="match status" value="1"/>
</dbReference>
<organism evidence="2 3">
    <name type="scientific">Kineosporia babensis</name>
    <dbReference type="NCBI Taxonomy" id="499548"/>
    <lineage>
        <taxon>Bacteria</taxon>
        <taxon>Bacillati</taxon>
        <taxon>Actinomycetota</taxon>
        <taxon>Actinomycetes</taxon>
        <taxon>Kineosporiales</taxon>
        <taxon>Kineosporiaceae</taxon>
        <taxon>Kineosporia</taxon>
    </lineage>
</organism>
<evidence type="ECO:0000313" key="3">
    <source>
        <dbReference type="Proteomes" id="UP001138997"/>
    </source>
</evidence>
<sequence length="219" mass="22473">MRPRSLVAVLLATTLITAACGSGDWSQPRPAPTAIGALTAGFTDPAAPPTPEATFTPAPGSWDAVHPPKGYRVVLLTAGSDSATQALVTAVEEWADQEDVDLRTVDGTGETDLVPRLTEAIAMNGDLIVSAGNALVDALTLVSASHLDQQFLVLGAETGEPTANVTAVDWTGAAYRGSELRAASPFDPATFTADRCADAVRAGVAAVLHQVTGGVLWLS</sequence>
<feature type="signal peptide" evidence="1">
    <location>
        <begin position="1"/>
        <end position="18"/>
    </location>
</feature>
<gene>
    <name evidence="2" type="ORF">LR394_14210</name>
</gene>
<keyword evidence="3" id="KW-1185">Reference proteome</keyword>
<dbReference type="EMBL" id="JAJOMB010000006">
    <property type="protein sequence ID" value="MCD5312062.1"/>
    <property type="molecule type" value="Genomic_DNA"/>
</dbReference>
<name>A0A9X1NBA5_9ACTN</name>
<accession>A0A9X1NBA5</accession>